<keyword evidence="3 6" id="KW-0812">Transmembrane</keyword>
<dbReference type="InterPro" id="IPR020846">
    <property type="entry name" value="MFS_dom"/>
</dbReference>
<dbReference type="PROSITE" id="PS50850">
    <property type="entry name" value="MFS"/>
    <property type="match status" value="1"/>
</dbReference>
<keyword evidence="5 6" id="KW-0472">Membrane</keyword>
<evidence type="ECO:0000256" key="7">
    <source>
        <dbReference type="SAM" id="SignalP"/>
    </source>
</evidence>
<dbReference type="Gene3D" id="1.20.1250.20">
    <property type="entry name" value="MFS general substrate transporter like domains"/>
    <property type="match status" value="1"/>
</dbReference>
<dbReference type="InterPro" id="IPR005828">
    <property type="entry name" value="MFS_sugar_transport-like"/>
</dbReference>
<sequence>MVTVSRLLLRLFFSSLLALVPDQALSSNQDLGLKVAAPVGTLVGQLLFGWLADKVGRKRMFGVELILVIIATFGQTVSGSGHAVNIIGVFVVWRFLMGVGVGGDCPLSAIISSEFASTRIRGRMMNAVFVFQGWGNFGMRSTIAARYSKQTYSLQPRHWCL</sequence>
<evidence type="ECO:0000256" key="2">
    <source>
        <dbReference type="ARBA" id="ARBA00022448"/>
    </source>
</evidence>
<dbReference type="EMBL" id="JAUEPT010000135">
    <property type="protein sequence ID" value="KAK0430744.1"/>
    <property type="molecule type" value="Genomic_DNA"/>
</dbReference>
<gene>
    <name evidence="9" type="ORF">EV421DRAFT_1721260</name>
</gene>
<keyword evidence="10" id="KW-1185">Reference proteome</keyword>
<evidence type="ECO:0000256" key="4">
    <source>
        <dbReference type="ARBA" id="ARBA00022989"/>
    </source>
</evidence>
<dbReference type="InterPro" id="IPR036259">
    <property type="entry name" value="MFS_trans_sf"/>
</dbReference>
<keyword evidence="2" id="KW-0813">Transport</keyword>
<dbReference type="Proteomes" id="UP001175226">
    <property type="component" value="Unassembled WGS sequence"/>
</dbReference>
<dbReference type="PROSITE" id="PS00217">
    <property type="entry name" value="SUGAR_TRANSPORT_2"/>
    <property type="match status" value="1"/>
</dbReference>
<dbReference type="GO" id="GO:0016020">
    <property type="term" value="C:membrane"/>
    <property type="evidence" value="ECO:0007669"/>
    <property type="project" value="UniProtKB-SubCell"/>
</dbReference>
<keyword evidence="4 6" id="KW-1133">Transmembrane helix</keyword>
<comment type="subcellular location">
    <subcellularLocation>
        <location evidence="1">Membrane</location>
        <topology evidence="1">Multi-pass membrane protein</topology>
    </subcellularLocation>
</comment>
<evidence type="ECO:0000259" key="8">
    <source>
        <dbReference type="PROSITE" id="PS50850"/>
    </source>
</evidence>
<accession>A0AA39MEG3</accession>
<dbReference type="PANTHER" id="PTHR23511">
    <property type="entry name" value="SYNAPTIC VESICLE GLYCOPROTEIN 2"/>
    <property type="match status" value="1"/>
</dbReference>
<proteinExistence type="predicted"/>
<feature type="transmembrane region" description="Helical" evidence="6">
    <location>
        <begin position="95"/>
        <end position="116"/>
    </location>
</feature>
<feature type="transmembrane region" description="Helical" evidence="6">
    <location>
        <begin position="65"/>
        <end position="89"/>
    </location>
</feature>
<dbReference type="GO" id="GO:0022857">
    <property type="term" value="F:transmembrane transporter activity"/>
    <property type="evidence" value="ECO:0007669"/>
    <property type="project" value="InterPro"/>
</dbReference>
<organism evidence="9 10">
    <name type="scientific">Armillaria borealis</name>
    <dbReference type="NCBI Taxonomy" id="47425"/>
    <lineage>
        <taxon>Eukaryota</taxon>
        <taxon>Fungi</taxon>
        <taxon>Dikarya</taxon>
        <taxon>Basidiomycota</taxon>
        <taxon>Agaricomycotina</taxon>
        <taxon>Agaricomycetes</taxon>
        <taxon>Agaricomycetidae</taxon>
        <taxon>Agaricales</taxon>
        <taxon>Marasmiineae</taxon>
        <taxon>Physalacriaceae</taxon>
        <taxon>Armillaria</taxon>
    </lineage>
</organism>
<evidence type="ECO:0000256" key="3">
    <source>
        <dbReference type="ARBA" id="ARBA00022692"/>
    </source>
</evidence>
<dbReference type="AlphaFoldDB" id="A0AA39MEG3"/>
<keyword evidence="7" id="KW-0732">Signal</keyword>
<evidence type="ECO:0000256" key="1">
    <source>
        <dbReference type="ARBA" id="ARBA00004141"/>
    </source>
</evidence>
<dbReference type="Pfam" id="PF00083">
    <property type="entry name" value="Sugar_tr"/>
    <property type="match status" value="1"/>
</dbReference>
<name>A0AA39MEG3_9AGAR</name>
<evidence type="ECO:0000256" key="5">
    <source>
        <dbReference type="ARBA" id="ARBA00023136"/>
    </source>
</evidence>
<evidence type="ECO:0000313" key="9">
    <source>
        <dbReference type="EMBL" id="KAK0430744.1"/>
    </source>
</evidence>
<feature type="chain" id="PRO_5041345925" evidence="7">
    <location>
        <begin position="27"/>
        <end position="161"/>
    </location>
</feature>
<feature type="signal peptide" evidence="7">
    <location>
        <begin position="1"/>
        <end position="26"/>
    </location>
</feature>
<dbReference type="SUPFAM" id="SSF103473">
    <property type="entry name" value="MFS general substrate transporter"/>
    <property type="match status" value="1"/>
</dbReference>
<dbReference type="PANTHER" id="PTHR23511:SF34">
    <property type="entry name" value="SYNAPTIC VESICLE GLYCOPROTEIN 2"/>
    <property type="match status" value="1"/>
</dbReference>
<evidence type="ECO:0000313" key="10">
    <source>
        <dbReference type="Proteomes" id="UP001175226"/>
    </source>
</evidence>
<feature type="transmembrane region" description="Helical" evidence="6">
    <location>
        <begin position="36"/>
        <end position="53"/>
    </location>
</feature>
<evidence type="ECO:0000256" key="6">
    <source>
        <dbReference type="SAM" id="Phobius"/>
    </source>
</evidence>
<reference evidence="9" key="1">
    <citation type="submission" date="2023-06" db="EMBL/GenBank/DDBJ databases">
        <authorList>
            <consortium name="Lawrence Berkeley National Laboratory"/>
            <person name="Ahrendt S."/>
            <person name="Sahu N."/>
            <person name="Indic B."/>
            <person name="Wong-Bajracharya J."/>
            <person name="Merenyi Z."/>
            <person name="Ke H.-M."/>
            <person name="Monk M."/>
            <person name="Kocsube S."/>
            <person name="Drula E."/>
            <person name="Lipzen A."/>
            <person name="Balint B."/>
            <person name="Henrissat B."/>
            <person name="Andreopoulos B."/>
            <person name="Martin F.M."/>
            <person name="Harder C.B."/>
            <person name="Rigling D."/>
            <person name="Ford K.L."/>
            <person name="Foster G.D."/>
            <person name="Pangilinan J."/>
            <person name="Papanicolaou A."/>
            <person name="Barry K."/>
            <person name="LaButti K."/>
            <person name="Viragh M."/>
            <person name="Koriabine M."/>
            <person name="Yan M."/>
            <person name="Riley R."/>
            <person name="Champramary S."/>
            <person name="Plett K.L."/>
            <person name="Tsai I.J."/>
            <person name="Slot J."/>
            <person name="Sipos G."/>
            <person name="Plett J."/>
            <person name="Nagy L.G."/>
            <person name="Grigoriev I.V."/>
        </authorList>
    </citation>
    <scope>NUCLEOTIDE SEQUENCE</scope>
    <source>
        <strain evidence="9">FPL87.14</strain>
    </source>
</reference>
<protein>
    <submittedName>
        <fullName evidence="9">Major facilitator superfamily domain-containing protein</fullName>
    </submittedName>
</protein>
<dbReference type="InterPro" id="IPR005829">
    <property type="entry name" value="Sugar_transporter_CS"/>
</dbReference>
<comment type="caution">
    <text evidence="9">The sequence shown here is derived from an EMBL/GenBank/DDBJ whole genome shotgun (WGS) entry which is preliminary data.</text>
</comment>
<feature type="domain" description="Major facilitator superfamily (MFS) profile" evidence="8">
    <location>
        <begin position="1"/>
        <end position="161"/>
    </location>
</feature>